<dbReference type="AlphaFoldDB" id="A0A158L7B9"/>
<evidence type="ECO:0000313" key="2">
    <source>
        <dbReference type="Proteomes" id="UP000054770"/>
    </source>
</evidence>
<reference evidence="1" key="1">
    <citation type="submission" date="2016-01" db="EMBL/GenBank/DDBJ databases">
        <authorList>
            <person name="Peeters C."/>
        </authorList>
    </citation>
    <scope>NUCLEOTIDE SEQUENCE [LARGE SCALE GENOMIC DNA]</scope>
    <source>
        <strain evidence="1">LMG 22940</strain>
    </source>
</reference>
<dbReference type="Proteomes" id="UP000054770">
    <property type="component" value="Unassembled WGS sequence"/>
</dbReference>
<gene>
    <name evidence="1" type="ORF">AWB68_08962</name>
</gene>
<evidence type="ECO:0000313" key="1">
    <source>
        <dbReference type="EMBL" id="SAL88991.1"/>
    </source>
</evidence>
<proteinExistence type="predicted"/>
<comment type="caution">
    <text evidence="1">The sequence shown here is derived from an EMBL/GenBank/DDBJ whole genome shotgun (WGS) entry which is preliminary data.</text>
</comment>
<accession>A0A158L7B9</accession>
<organism evidence="1 2">
    <name type="scientific">Caballeronia choica</name>
    <dbReference type="NCBI Taxonomy" id="326476"/>
    <lineage>
        <taxon>Bacteria</taxon>
        <taxon>Pseudomonadati</taxon>
        <taxon>Pseudomonadota</taxon>
        <taxon>Betaproteobacteria</taxon>
        <taxon>Burkholderiales</taxon>
        <taxon>Burkholderiaceae</taxon>
        <taxon>Caballeronia</taxon>
    </lineage>
</organism>
<dbReference type="EMBL" id="FCON02000618">
    <property type="protein sequence ID" value="SAL88991.1"/>
    <property type="molecule type" value="Genomic_DNA"/>
</dbReference>
<name>A0A158L7B9_9BURK</name>
<protein>
    <submittedName>
        <fullName evidence="1">Uncharacterized protein</fullName>
    </submittedName>
</protein>
<sequence>MWPRPTLLLVGRIPPHGRRGPNRRLNRTCVFGGKCTGSSETLLFISGSRSQTTSPFVGDVFIPAGRTAIKQVVLNSRRKHLAVEVCLEQFLWPREERARDAR</sequence>
<keyword evidence="2" id="KW-1185">Reference proteome</keyword>